<keyword evidence="3" id="KW-0808">Transferase</keyword>
<dbReference type="PANTHER" id="PTHR43792">
    <property type="entry name" value="GNAT FAMILY, PUTATIVE (AFU_ORTHOLOGUE AFUA_3G00765)-RELATED-RELATED"/>
    <property type="match status" value="1"/>
</dbReference>
<dbReference type="Pfam" id="PF13302">
    <property type="entry name" value="Acetyltransf_3"/>
    <property type="match status" value="1"/>
</dbReference>
<dbReference type="PROSITE" id="PS51186">
    <property type="entry name" value="GNAT"/>
    <property type="match status" value="1"/>
</dbReference>
<dbReference type="Proteomes" id="UP000530424">
    <property type="component" value="Unassembled WGS sequence"/>
</dbReference>
<dbReference type="AlphaFoldDB" id="A0A853C666"/>
<reference evidence="3 4" key="1">
    <citation type="submission" date="2020-07" db="EMBL/GenBank/DDBJ databases">
        <title>Sequencing the genomes of 1000 actinobacteria strains.</title>
        <authorList>
            <person name="Klenk H.-P."/>
        </authorList>
    </citation>
    <scope>NUCLEOTIDE SEQUENCE [LARGE SCALE GENOMIC DNA]</scope>
    <source>
        <strain evidence="3 4">DSM 103833</strain>
    </source>
</reference>
<gene>
    <name evidence="3" type="ORF">HNR19_003447</name>
</gene>
<feature type="region of interest" description="Disordered" evidence="1">
    <location>
        <begin position="1"/>
        <end position="22"/>
    </location>
</feature>
<sequence length="204" mass="22313">MTDTVEPTAPARPVLPPPPVPLRTERLLLRPARPDDAPDLDYYVDPEVARYLPFAALDPSALPERAVTLASRTAPSEPGDALNLVVEHEGRVVGDVMLRLTGPAPPGASPSIGELGWVFSPSVAGRGFATEAARAMARLGFEHYPLHRLMAQLDPLNTASARICERLGMKHEAHTRRDFLSHDGTWKDTAVYGLLREEWEAERG</sequence>
<evidence type="ECO:0000256" key="1">
    <source>
        <dbReference type="SAM" id="MobiDB-lite"/>
    </source>
</evidence>
<dbReference type="EMBL" id="JACCFP010000001">
    <property type="protein sequence ID" value="NYJ02749.1"/>
    <property type="molecule type" value="Genomic_DNA"/>
</dbReference>
<dbReference type="RefSeq" id="WP_179669072.1">
    <property type="nucleotide sequence ID" value="NZ_JACCFP010000001.1"/>
</dbReference>
<dbReference type="EC" id="2.3.1.82" evidence="3"/>
<evidence type="ECO:0000313" key="4">
    <source>
        <dbReference type="Proteomes" id="UP000530424"/>
    </source>
</evidence>
<protein>
    <submittedName>
        <fullName evidence="3">Aminoglycoside 6'-N-acetyltransferase</fullName>
        <ecNumber evidence="3">2.3.1.82</ecNumber>
    </submittedName>
</protein>
<organism evidence="3 4">
    <name type="scientific">Nocardioides thalensis</name>
    <dbReference type="NCBI Taxonomy" id="1914755"/>
    <lineage>
        <taxon>Bacteria</taxon>
        <taxon>Bacillati</taxon>
        <taxon>Actinomycetota</taxon>
        <taxon>Actinomycetes</taxon>
        <taxon>Propionibacteriales</taxon>
        <taxon>Nocardioidaceae</taxon>
        <taxon>Nocardioides</taxon>
    </lineage>
</organism>
<dbReference type="InterPro" id="IPR000182">
    <property type="entry name" value="GNAT_dom"/>
</dbReference>
<keyword evidence="4" id="KW-1185">Reference proteome</keyword>
<accession>A0A853C666</accession>
<dbReference type="Gene3D" id="3.40.630.30">
    <property type="match status" value="1"/>
</dbReference>
<feature type="compositionally biased region" description="Low complexity" evidence="1">
    <location>
        <begin position="1"/>
        <end position="12"/>
    </location>
</feature>
<dbReference type="SUPFAM" id="SSF55729">
    <property type="entry name" value="Acyl-CoA N-acyltransferases (Nat)"/>
    <property type="match status" value="1"/>
</dbReference>
<keyword evidence="3" id="KW-0012">Acyltransferase</keyword>
<evidence type="ECO:0000313" key="3">
    <source>
        <dbReference type="EMBL" id="NYJ02749.1"/>
    </source>
</evidence>
<feature type="domain" description="N-acetyltransferase" evidence="2">
    <location>
        <begin position="27"/>
        <end position="198"/>
    </location>
</feature>
<proteinExistence type="predicted"/>
<name>A0A853C666_9ACTN</name>
<dbReference type="InterPro" id="IPR016181">
    <property type="entry name" value="Acyl_CoA_acyltransferase"/>
</dbReference>
<dbReference type="InterPro" id="IPR051531">
    <property type="entry name" value="N-acetyltransferase"/>
</dbReference>
<dbReference type="GO" id="GO:0047663">
    <property type="term" value="F:aminoglycoside 6'-N-acetyltransferase activity"/>
    <property type="evidence" value="ECO:0007669"/>
    <property type="project" value="UniProtKB-EC"/>
</dbReference>
<evidence type="ECO:0000259" key="2">
    <source>
        <dbReference type="PROSITE" id="PS51186"/>
    </source>
</evidence>
<comment type="caution">
    <text evidence="3">The sequence shown here is derived from an EMBL/GenBank/DDBJ whole genome shotgun (WGS) entry which is preliminary data.</text>
</comment>
<dbReference type="PANTHER" id="PTHR43792:SF1">
    <property type="entry name" value="N-ACETYLTRANSFERASE DOMAIN-CONTAINING PROTEIN"/>
    <property type="match status" value="1"/>
</dbReference>